<dbReference type="HOGENOM" id="CLU_2679089_0_0_2"/>
<organism evidence="1 2">
    <name type="scientific">Pyrococcus yayanosii (strain CH1 / JCM 16557)</name>
    <dbReference type="NCBI Taxonomy" id="529709"/>
    <lineage>
        <taxon>Archaea</taxon>
        <taxon>Methanobacteriati</taxon>
        <taxon>Methanobacteriota</taxon>
        <taxon>Thermococci</taxon>
        <taxon>Thermococcales</taxon>
        <taxon>Thermococcaceae</taxon>
        <taxon>Pyrococcus</taxon>
    </lineage>
</organism>
<dbReference type="EMBL" id="CP002779">
    <property type="protein sequence ID" value="AEH25104.1"/>
    <property type="molecule type" value="Genomic_DNA"/>
</dbReference>
<accession>F8AG47</accession>
<keyword evidence="2" id="KW-1185">Reference proteome</keyword>
<dbReference type="STRING" id="529709.PYCH_14340"/>
<protein>
    <submittedName>
        <fullName evidence="1">Uncharacterized protein</fullName>
    </submittedName>
</protein>
<dbReference type="AlphaFoldDB" id="F8AG47"/>
<dbReference type="eggNOG" id="arCOG14126">
    <property type="taxonomic scope" value="Archaea"/>
</dbReference>
<sequence length="79" mass="9702">MPRRRPRPGDITTIKDLFKYKSTWVVSVALRDGRVKRFTRSGFREGKYSEEDLNRKVRVDEVWIYYKINWHYFCEEVRA</sequence>
<dbReference type="Proteomes" id="UP000008386">
    <property type="component" value="Chromosome"/>
</dbReference>
<reference evidence="1 2" key="1">
    <citation type="journal article" date="2011" name="J. Bacteriol.">
        <title>Complete genome sequence of the obligate piezophilic hyperthermophilic archaeon Pyrococcus yayanosii CH1.</title>
        <authorList>
            <person name="Jun X."/>
            <person name="Lupeng L."/>
            <person name="Minjuan X."/>
            <person name="Oger P."/>
            <person name="Fengping W."/>
            <person name="Jebbar M."/>
            <person name="Xiang X."/>
        </authorList>
    </citation>
    <scope>NUCLEOTIDE SEQUENCE [LARGE SCALE GENOMIC DNA]</scope>
    <source>
        <strain evidence="2">CH1 / JCM 16557</strain>
    </source>
</reference>
<name>F8AG47_PYRYC</name>
<evidence type="ECO:0000313" key="1">
    <source>
        <dbReference type="EMBL" id="AEH25104.1"/>
    </source>
</evidence>
<dbReference type="RefSeq" id="WP_013906160.1">
    <property type="nucleotide sequence ID" value="NC_015680.1"/>
</dbReference>
<dbReference type="OrthoDB" id="85967at2157"/>
<evidence type="ECO:0000313" key="2">
    <source>
        <dbReference type="Proteomes" id="UP000008386"/>
    </source>
</evidence>
<gene>
    <name evidence="1" type="ordered locus">PYCH_14340</name>
</gene>
<proteinExistence type="predicted"/>
<dbReference type="GeneID" id="10838005"/>
<dbReference type="KEGG" id="pya:PYCH_14340"/>